<dbReference type="AlphaFoldDB" id="A0A1V9FQY1"/>
<dbReference type="InterPro" id="IPR006626">
    <property type="entry name" value="PbH1"/>
</dbReference>
<dbReference type="InterPro" id="IPR011050">
    <property type="entry name" value="Pectin_lyase_fold/virulence"/>
</dbReference>
<evidence type="ECO:0000256" key="1">
    <source>
        <dbReference type="SAM" id="SignalP"/>
    </source>
</evidence>
<dbReference type="InterPro" id="IPR026341">
    <property type="entry name" value="T9SS_type_B"/>
</dbReference>
<feature type="domain" description="Periplasmic copper-binding protein NosD beta helix" evidence="2">
    <location>
        <begin position="733"/>
        <end position="923"/>
    </location>
</feature>
<dbReference type="NCBIfam" id="TIGR03804">
    <property type="entry name" value="para_beta_helix"/>
    <property type="match status" value="1"/>
</dbReference>
<dbReference type="RefSeq" id="WP_081164259.1">
    <property type="nucleotide sequence ID" value="NZ_LWBP01000145.1"/>
</dbReference>
<dbReference type="SMART" id="SM00710">
    <property type="entry name" value="PbH1"/>
    <property type="match status" value="14"/>
</dbReference>
<dbReference type="NCBIfam" id="TIGR04131">
    <property type="entry name" value="Bac_Flav_CTERM"/>
    <property type="match status" value="1"/>
</dbReference>
<gene>
    <name evidence="4" type="ORF">A4R26_19545</name>
</gene>
<reference evidence="5" key="1">
    <citation type="submission" date="2016-04" db="EMBL/GenBank/DDBJ databases">
        <authorList>
            <person name="Chen L."/>
            <person name="Zhuang W."/>
            <person name="Wang G."/>
        </authorList>
    </citation>
    <scope>NUCLEOTIDE SEQUENCE [LARGE SCALE GENOMIC DNA]</scope>
    <source>
        <strain evidence="5">208</strain>
    </source>
</reference>
<dbReference type="OrthoDB" id="1465457at2"/>
<dbReference type="InterPro" id="IPR012334">
    <property type="entry name" value="Pectin_lyas_fold"/>
</dbReference>
<feature type="domain" description="Right handed beta helix" evidence="3">
    <location>
        <begin position="179"/>
        <end position="330"/>
    </location>
</feature>
<proteinExistence type="predicted"/>
<name>A0A1V9FQY1_9BACT</name>
<organism evidence="4 5">
    <name type="scientific">Niastella populi</name>
    <dbReference type="NCBI Taxonomy" id="550983"/>
    <lineage>
        <taxon>Bacteria</taxon>
        <taxon>Pseudomonadati</taxon>
        <taxon>Bacteroidota</taxon>
        <taxon>Chitinophagia</taxon>
        <taxon>Chitinophagales</taxon>
        <taxon>Chitinophagaceae</taxon>
        <taxon>Niastella</taxon>
    </lineage>
</organism>
<dbReference type="EMBL" id="LWBP01000145">
    <property type="protein sequence ID" value="OQP60799.1"/>
    <property type="molecule type" value="Genomic_DNA"/>
</dbReference>
<evidence type="ECO:0000313" key="4">
    <source>
        <dbReference type="EMBL" id="OQP60799.1"/>
    </source>
</evidence>
<evidence type="ECO:0000313" key="5">
    <source>
        <dbReference type="Proteomes" id="UP000192276"/>
    </source>
</evidence>
<dbReference type="Proteomes" id="UP000192276">
    <property type="component" value="Unassembled WGS sequence"/>
</dbReference>
<dbReference type="Pfam" id="PF13585">
    <property type="entry name" value="CHU_C"/>
    <property type="match status" value="1"/>
</dbReference>
<feature type="signal peptide" evidence="1">
    <location>
        <begin position="1"/>
        <end position="29"/>
    </location>
</feature>
<dbReference type="Gene3D" id="2.160.20.10">
    <property type="entry name" value="Single-stranded right-handed beta-helix, Pectin lyase-like"/>
    <property type="match status" value="2"/>
</dbReference>
<sequence>MRKILRKCVFNNRILFTLCLGFFFLGANAQVSGTFTINRLVATGGSNFNSFAAAVAHLSGGVNGAVTFNVVAGSGPYNEQVIINNIAGTSAANTITFNCNGETLTFLSTNSNQRAGVKLNNADYITFDNLVVVPQAAAGGEYGYGFHLLNNADHNTIRNSFVNNQPNWDDPQANAGIVINGNDGYAIDAGNSNCDDNLIQQNTITGSFEGITLSSQPVSGAPVFMSGNRIVGNMIVNSIYIGIQTYYTSNTLIDGNEITGGPDAIYGSYGIYVSMVNHSLSVTRNKIHGFDASAGNLLYGIYIASESEAGKECLIANNLIYDLKCGNVIWGIASSGGPFTSLSASYLNIYHNTISIDDQSLPGQESYGIYLEEVANVNVANNIVTVTRPTFTQNYGIYLGNIPTNFTGRNNVYYVPTGLSPICATGFYDGNFYESVSEWRMNTGYDLYSSNANPAYANLAGFDLRPTAQIIDNMAMAALGITADITAAVRAAAPDPGCYEYNSAACSTPVTAGTINVLPDSILCSGPRIYFNLSGNSAGNGQTYTWQTSTTASGTFTNVAAAGSYSSYEVTPTSTLFYRVAVACGAVTAFTPPVRVLVNTTLNGGTYTINDALPTGGTNFNSFRDVSLSMQCGINGAVVFNVASGSGPYNEQLIIPAVNTSPVKTVTFNCNGATIQYEPNDPDLTAVVKLNGADYITIDSLNVNVLGTVNDYGIGIQIAGDADHNTIRRCKININTTSLNTHYAGIVINPGLSDPGDPIAHNFCDTNTIVNNTITGGYYGISCASKSNVDGQEYSIGNVFRNNILKDNAGYGIFIAGTAGSVIDNNDISQPTRTVLGNFNGINVFRANVALTLTRNRIHNLSEKVKSSTVQLEGIHFERVNVLAAADKNVVSNNLIYNFNGNGWQYGLYTISSSHLKFYHNTVSLEDTASKSVGNTRGFGMFGVVRPGIELINNSIVLRRGGTGQKSCVYMNINDPGMIANYNNLYITSNAGINFIGYVAGSIYNTMADWQATGRDANSITIDPVYHDIANGDLTPTKIPFEDKGTSVGLADDINGVTRSTTTPDIGAIEFSICRALSNPMLSVSEESVNTIKFDWTAVPGTTGYRVSVDEGATWTVPSSGAFGTTHLVTGLKPTDSVVLRVKALGARIDCPEYLSLAVQGKAQTNLVFIPNTFSPNGNNIDDHFKIYSNVMKTMRLMVFNQWGLKVFETNDPQGTWDGTYKGKPQPVGVYVYVVTGALSNGSKINQKGTFNLIR</sequence>
<evidence type="ECO:0000259" key="3">
    <source>
        <dbReference type="Pfam" id="PF13229"/>
    </source>
</evidence>
<keyword evidence="5" id="KW-1185">Reference proteome</keyword>
<dbReference type="InterPro" id="IPR022441">
    <property type="entry name" value="Para_beta_helix_rpt-2"/>
</dbReference>
<evidence type="ECO:0000259" key="2">
    <source>
        <dbReference type="Pfam" id="PF05048"/>
    </source>
</evidence>
<dbReference type="InterPro" id="IPR007742">
    <property type="entry name" value="NosD_dom"/>
</dbReference>
<comment type="caution">
    <text evidence="4">The sequence shown here is derived from an EMBL/GenBank/DDBJ whole genome shotgun (WGS) entry which is preliminary data.</text>
</comment>
<feature type="chain" id="PRO_5012122091" description="Fibronectin type-III domain-containing protein" evidence="1">
    <location>
        <begin position="30"/>
        <end position="1255"/>
    </location>
</feature>
<dbReference type="Pfam" id="PF05048">
    <property type="entry name" value="NosD"/>
    <property type="match status" value="1"/>
</dbReference>
<keyword evidence="1" id="KW-0732">Signal</keyword>
<evidence type="ECO:0008006" key="6">
    <source>
        <dbReference type="Google" id="ProtNLM"/>
    </source>
</evidence>
<dbReference type="SUPFAM" id="SSF51126">
    <property type="entry name" value="Pectin lyase-like"/>
    <property type="match status" value="3"/>
</dbReference>
<accession>A0A1V9FQY1</accession>
<dbReference type="Gene3D" id="2.60.40.10">
    <property type="entry name" value="Immunoglobulins"/>
    <property type="match status" value="1"/>
</dbReference>
<dbReference type="Pfam" id="PF13229">
    <property type="entry name" value="Beta_helix"/>
    <property type="match status" value="1"/>
</dbReference>
<protein>
    <recommendedName>
        <fullName evidence="6">Fibronectin type-III domain-containing protein</fullName>
    </recommendedName>
</protein>
<dbReference type="InterPro" id="IPR013783">
    <property type="entry name" value="Ig-like_fold"/>
</dbReference>
<dbReference type="STRING" id="550983.A4R26_19545"/>
<dbReference type="InterPro" id="IPR039448">
    <property type="entry name" value="Beta_helix"/>
</dbReference>